<dbReference type="RefSeq" id="XP_010760814.1">
    <property type="nucleotide sequence ID" value="XM_010762512.1"/>
</dbReference>
<dbReference type="GO" id="GO:0006351">
    <property type="term" value="P:DNA-templated transcription"/>
    <property type="evidence" value="ECO:0007669"/>
    <property type="project" value="InterPro"/>
</dbReference>
<dbReference type="VEuPathDB" id="FungiDB:PADG_05604"/>
<feature type="domain" description="Zn(2)-C6 fungal-type" evidence="6">
    <location>
        <begin position="35"/>
        <end position="64"/>
    </location>
</feature>
<dbReference type="GO" id="GO:0008270">
    <property type="term" value="F:zinc ion binding"/>
    <property type="evidence" value="ECO:0007669"/>
    <property type="project" value="InterPro"/>
</dbReference>
<dbReference type="KEGG" id="pbn:PADG_05604"/>
<dbReference type="PANTHER" id="PTHR47431:SF5">
    <property type="entry name" value="ZN(II)2CYS6 TRANSCRIPTION FACTOR (EUROFUNG)"/>
    <property type="match status" value="1"/>
</dbReference>
<dbReference type="OrthoDB" id="10250282at2759"/>
<dbReference type="Proteomes" id="UP000001628">
    <property type="component" value="Unassembled WGS sequence"/>
</dbReference>
<dbReference type="Pfam" id="PF00172">
    <property type="entry name" value="Zn_clus"/>
    <property type="match status" value="1"/>
</dbReference>
<organism evidence="7 8">
    <name type="scientific">Paracoccidioides brasiliensis (strain Pb18)</name>
    <dbReference type="NCBI Taxonomy" id="502780"/>
    <lineage>
        <taxon>Eukaryota</taxon>
        <taxon>Fungi</taxon>
        <taxon>Dikarya</taxon>
        <taxon>Ascomycota</taxon>
        <taxon>Pezizomycotina</taxon>
        <taxon>Eurotiomycetes</taxon>
        <taxon>Eurotiomycetidae</taxon>
        <taxon>Onygenales</taxon>
        <taxon>Ajellomycetaceae</taxon>
        <taxon>Paracoccidioides</taxon>
    </lineage>
</organism>
<feature type="compositionally biased region" description="Polar residues" evidence="5">
    <location>
        <begin position="208"/>
        <end position="219"/>
    </location>
</feature>
<evidence type="ECO:0000256" key="3">
    <source>
        <dbReference type="ARBA" id="ARBA00023163"/>
    </source>
</evidence>
<dbReference type="GO" id="GO:0003677">
    <property type="term" value="F:DNA binding"/>
    <property type="evidence" value="ECO:0007669"/>
    <property type="project" value="UniProtKB-KW"/>
</dbReference>
<dbReference type="PANTHER" id="PTHR47431">
    <property type="entry name" value="ZN(II)2CYS6 TRANSCRIPTION FACTOR (EUROFUNG)-RELATED"/>
    <property type="match status" value="1"/>
</dbReference>
<keyword evidence="2" id="KW-0238">DNA-binding</keyword>
<evidence type="ECO:0000313" key="7">
    <source>
        <dbReference type="EMBL" id="EEH49525.2"/>
    </source>
</evidence>
<keyword evidence="8" id="KW-1185">Reference proteome</keyword>
<keyword evidence="3" id="KW-0804">Transcription</keyword>
<dbReference type="GO" id="GO:0000981">
    <property type="term" value="F:DNA-binding transcription factor activity, RNA polymerase II-specific"/>
    <property type="evidence" value="ECO:0007669"/>
    <property type="project" value="InterPro"/>
</dbReference>
<dbReference type="InterPro" id="IPR001138">
    <property type="entry name" value="Zn2Cys6_DnaBD"/>
</dbReference>
<evidence type="ECO:0000313" key="8">
    <source>
        <dbReference type="Proteomes" id="UP000001628"/>
    </source>
</evidence>
<dbReference type="InParanoid" id="C1GEB8"/>
<accession>C1GEB8</accession>
<evidence type="ECO:0000259" key="6">
    <source>
        <dbReference type="PROSITE" id="PS50048"/>
    </source>
</evidence>
<dbReference type="EMBL" id="KN275962">
    <property type="protein sequence ID" value="EEH49525.2"/>
    <property type="molecule type" value="Genomic_DNA"/>
</dbReference>
<evidence type="ECO:0000256" key="1">
    <source>
        <dbReference type="ARBA" id="ARBA00023015"/>
    </source>
</evidence>
<feature type="compositionally biased region" description="Polar residues" evidence="5">
    <location>
        <begin position="1"/>
        <end position="21"/>
    </location>
</feature>
<proteinExistence type="predicted"/>
<dbReference type="eggNOG" id="ENOG502SKK7">
    <property type="taxonomic scope" value="Eukaryota"/>
</dbReference>
<evidence type="ECO:0000256" key="4">
    <source>
        <dbReference type="ARBA" id="ARBA00023242"/>
    </source>
</evidence>
<dbReference type="OMA" id="YAHTFAQ"/>
<dbReference type="HOGENOM" id="CLU_014802_0_0_1"/>
<dbReference type="InterPro" id="IPR036864">
    <property type="entry name" value="Zn2-C6_fun-type_DNA-bd_sf"/>
</dbReference>
<dbReference type="CDD" id="cd12148">
    <property type="entry name" value="fungal_TF_MHR"/>
    <property type="match status" value="1"/>
</dbReference>
<dbReference type="PROSITE" id="PS50048">
    <property type="entry name" value="ZN2_CY6_FUNGAL_2"/>
    <property type="match status" value="1"/>
</dbReference>
<evidence type="ECO:0000256" key="5">
    <source>
        <dbReference type="SAM" id="MobiDB-lite"/>
    </source>
</evidence>
<dbReference type="CDD" id="cd00067">
    <property type="entry name" value="GAL4"/>
    <property type="match status" value="1"/>
</dbReference>
<sequence length="733" mass="80771">MASLQDSQNNSQTQFENIQKQTARKKFAKPPVKVACLSCRASRIRCDGKATCSGCASKGKECSYLPSKRGGPRKKRVGQPSTLGIESYDKAWPSNFPRLHEAVFSQFDSIAVPGAGIRQLDFPTDVQSMFEDLFVPPNVDASRTLLGAPPALIHLPNPDPPRVRLYGSEADILNGYYIFIHQYFPIFPPSHTPITADRPLASPAKVSNPKSTTETPLSYTPRSPITLAISAILALVPHPKDPNPSSPQSVELRRFYAQLFSQAAFESVESESELAESSASPSQALLNENPIPKRSVVHPHVPVELEAILALLVLSVYEYAQRGNLAKMRNRAGQAYVMAMNMSLHALPPKDNIFAEAKRRAWWMTYYSVCQGSIVSTTPPTIIGDDRRFVTPYPRFASDPDGWSILLRTQHALLAATQFVIELNQTLKSKSNMSYVYRRMKELDTWIRPVLEQANAPLPMSSVGDMNDSEAITAQSIRKISLIKLSSAHIKTHRFRAFLDIPIFLKKYCDLTCASLGYPETGSDTQENSRLSCCTSLSDVPAAPPGGQSLPSCSPNSDASGATTSSSSWIMDDAFPFTNQESTVICLNSSLRISQMFYSLPYPRPRYGDITLENNAPSPSDDGIPALPRTMPSFACCAMQSSYAMLMLYYKLRTSDQASPAPHNPLNTSIELVRKLKHGLENVIGAVRNYSIAFEALDGMRAIIINSERSTIDVVLLDSALLRLIKPSSEQHV</sequence>
<evidence type="ECO:0000256" key="2">
    <source>
        <dbReference type="ARBA" id="ARBA00023125"/>
    </source>
</evidence>
<dbReference type="STRING" id="502780.C1GEB8"/>
<reference evidence="7 8" key="1">
    <citation type="journal article" date="2011" name="PLoS Genet.">
        <title>Comparative genomic analysis of human fungal pathogens causing paracoccidioidomycosis.</title>
        <authorList>
            <person name="Desjardins C.A."/>
            <person name="Champion M.D."/>
            <person name="Holder J.W."/>
            <person name="Muszewska A."/>
            <person name="Goldberg J."/>
            <person name="Bailao A.M."/>
            <person name="Brigido M.M."/>
            <person name="Ferreira M.E."/>
            <person name="Garcia A.M."/>
            <person name="Grynberg M."/>
            <person name="Gujja S."/>
            <person name="Heiman D.I."/>
            <person name="Henn M.R."/>
            <person name="Kodira C.D."/>
            <person name="Leon-Narvaez H."/>
            <person name="Longo L.V."/>
            <person name="Ma L.J."/>
            <person name="Malavazi I."/>
            <person name="Matsuo A.L."/>
            <person name="Morais F.V."/>
            <person name="Pereira M."/>
            <person name="Rodriguez-Brito S."/>
            <person name="Sakthikumar S."/>
            <person name="Salem-Izacc S.M."/>
            <person name="Sykes S.M."/>
            <person name="Teixeira M.M."/>
            <person name="Vallejo M.C."/>
            <person name="Walter M.E."/>
            <person name="Yandava C."/>
            <person name="Young S."/>
            <person name="Zeng Q."/>
            <person name="Zucker J."/>
            <person name="Felipe M.S."/>
            <person name="Goldman G.H."/>
            <person name="Haas B.J."/>
            <person name="McEwen J.G."/>
            <person name="Nino-Vega G."/>
            <person name="Puccia R."/>
            <person name="San-Blas G."/>
            <person name="Soares C.M."/>
            <person name="Birren B.W."/>
            <person name="Cuomo C.A."/>
        </authorList>
    </citation>
    <scope>NUCLEOTIDE SEQUENCE [LARGE SCALE GENOMIC DNA]</scope>
    <source>
        <strain evidence="7 8">Pb18</strain>
    </source>
</reference>
<dbReference type="GeneID" id="22584503"/>
<dbReference type="SUPFAM" id="SSF57701">
    <property type="entry name" value="Zn2/Cys6 DNA-binding domain"/>
    <property type="match status" value="1"/>
</dbReference>
<name>C1GEB8_PARBD</name>
<keyword evidence="4" id="KW-0539">Nucleus</keyword>
<feature type="region of interest" description="Disordered" evidence="5">
    <location>
        <begin position="1"/>
        <end position="22"/>
    </location>
</feature>
<dbReference type="AlphaFoldDB" id="C1GEB8"/>
<keyword evidence="1" id="KW-0805">Transcription regulation</keyword>
<dbReference type="SMART" id="SM00066">
    <property type="entry name" value="GAL4"/>
    <property type="match status" value="1"/>
</dbReference>
<dbReference type="Gene3D" id="4.10.240.10">
    <property type="entry name" value="Zn(2)-C6 fungal-type DNA-binding domain"/>
    <property type="match status" value="1"/>
</dbReference>
<feature type="region of interest" description="Disordered" evidence="5">
    <location>
        <begin position="198"/>
        <end position="219"/>
    </location>
</feature>
<dbReference type="PROSITE" id="PS00463">
    <property type="entry name" value="ZN2_CY6_FUNGAL_1"/>
    <property type="match status" value="1"/>
</dbReference>
<protein>
    <recommendedName>
        <fullName evidence="6">Zn(2)-C6 fungal-type domain-containing protein</fullName>
    </recommendedName>
</protein>
<gene>
    <name evidence="7" type="ORF">PADG_05604</name>
</gene>